<keyword evidence="2" id="KW-1277">Toxin-antitoxin system</keyword>
<organism evidence="5 6">
    <name type="scientific">Kitasatospora kifunensis</name>
    <name type="common">Streptomyces kifunensis</name>
    <dbReference type="NCBI Taxonomy" id="58351"/>
    <lineage>
        <taxon>Bacteria</taxon>
        <taxon>Bacillati</taxon>
        <taxon>Actinomycetota</taxon>
        <taxon>Actinomycetes</taxon>
        <taxon>Kitasatosporales</taxon>
        <taxon>Streptomycetaceae</taxon>
        <taxon>Kitasatospora</taxon>
    </lineage>
</organism>
<gene>
    <name evidence="5" type="ORF">FHR34_004498</name>
</gene>
<comment type="similarity">
    <text evidence="1">Belongs to the PemK/MazF family.</text>
</comment>
<evidence type="ECO:0000256" key="1">
    <source>
        <dbReference type="ARBA" id="ARBA00007521"/>
    </source>
</evidence>
<dbReference type="GO" id="GO:0003677">
    <property type="term" value="F:DNA binding"/>
    <property type="evidence" value="ECO:0007669"/>
    <property type="project" value="InterPro"/>
</dbReference>
<keyword evidence="6" id="KW-1185">Reference proteome</keyword>
<dbReference type="Gene3D" id="2.30.30.110">
    <property type="match status" value="1"/>
</dbReference>
<feature type="region of interest" description="Disordered" evidence="3">
    <location>
        <begin position="33"/>
        <end position="78"/>
    </location>
</feature>
<comment type="caution">
    <text evidence="5">The sequence shown here is derived from an EMBL/GenBank/DDBJ whole genome shotgun (WGS) entry which is preliminary data.</text>
</comment>
<dbReference type="Pfam" id="PF02452">
    <property type="entry name" value="PemK_toxin"/>
    <property type="match status" value="1"/>
</dbReference>
<feature type="compositionally biased region" description="Basic and acidic residues" evidence="3">
    <location>
        <begin position="56"/>
        <end position="71"/>
    </location>
</feature>
<accession>A0A7W7R582</accession>
<dbReference type="InterPro" id="IPR011067">
    <property type="entry name" value="Plasmid_toxin/cell-grow_inhib"/>
</dbReference>
<protein>
    <recommendedName>
        <fullName evidence="7">Type II toxin-antitoxin system PemK/MazF family toxin</fullName>
    </recommendedName>
</protein>
<sequence length="178" mass="19381">MNHSHGVPTVLIVLIVLAALALLIGLAALAGRRRNDGTGRGQGPRPSRPHTTPPPRRPEQPGRRSGERPDGSGRVPAPREIWWAEVPFEDGSGSKDRPCLVLRVTGRTATVAKITSKHHAELPDVLALPAGTVADRQGRASWLELDELREVPLTHFRRRVGPVDAQLWARVQRARSSG</sequence>
<evidence type="ECO:0000256" key="4">
    <source>
        <dbReference type="SAM" id="Phobius"/>
    </source>
</evidence>
<reference evidence="5 6" key="1">
    <citation type="submission" date="2020-08" db="EMBL/GenBank/DDBJ databases">
        <title>Sequencing the genomes of 1000 actinobacteria strains.</title>
        <authorList>
            <person name="Klenk H.-P."/>
        </authorList>
    </citation>
    <scope>NUCLEOTIDE SEQUENCE [LARGE SCALE GENOMIC DNA]</scope>
    <source>
        <strain evidence="5 6">DSM 41654</strain>
    </source>
</reference>
<dbReference type="AlphaFoldDB" id="A0A7W7R582"/>
<keyword evidence="4" id="KW-0472">Membrane</keyword>
<dbReference type="EMBL" id="JACHJV010000001">
    <property type="protein sequence ID" value="MBB4925505.1"/>
    <property type="molecule type" value="Genomic_DNA"/>
</dbReference>
<keyword evidence="4" id="KW-1133">Transmembrane helix</keyword>
<evidence type="ECO:0000256" key="3">
    <source>
        <dbReference type="SAM" id="MobiDB-lite"/>
    </source>
</evidence>
<dbReference type="Proteomes" id="UP000540506">
    <property type="component" value="Unassembled WGS sequence"/>
</dbReference>
<name>A0A7W7R582_KITKI</name>
<dbReference type="InterPro" id="IPR003477">
    <property type="entry name" value="PemK-like"/>
</dbReference>
<evidence type="ECO:0000313" key="5">
    <source>
        <dbReference type="EMBL" id="MBB4925505.1"/>
    </source>
</evidence>
<feature type="transmembrane region" description="Helical" evidence="4">
    <location>
        <begin position="6"/>
        <end position="30"/>
    </location>
</feature>
<keyword evidence="4" id="KW-0812">Transmembrane</keyword>
<evidence type="ECO:0000256" key="2">
    <source>
        <dbReference type="ARBA" id="ARBA00022649"/>
    </source>
</evidence>
<dbReference type="RefSeq" id="WP_184937753.1">
    <property type="nucleotide sequence ID" value="NZ_JACHJV010000001.1"/>
</dbReference>
<proteinExistence type="inferred from homology"/>
<evidence type="ECO:0000313" key="6">
    <source>
        <dbReference type="Proteomes" id="UP000540506"/>
    </source>
</evidence>
<evidence type="ECO:0008006" key="7">
    <source>
        <dbReference type="Google" id="ProtNLM"/>
    </source>
</evidence>
<dbReference type="SUPFAM" id="SSF50118">
    <property type="entry name" value="Cell growth inhibitor/plasmid maintenance toxic component"/>
    <property type="match status" value="1"/>
</dbReference>